<name>A0ABP5A7T0_9ACTN</name>
<reference evidence="3" key="1">
    <citation type="journal article" date="2019" name="Int. J. Syst. Evol. Microbiol.">
        <title>The Global Catalogue of Microorganisms (GCM) 10K type strain sequencing project: providing services to taxonomists for standard genome sequencing and annotation.</title>
        <authorList>
            <consortium name="The Broad Institute Genomics Platform"/>
            <consortium name="The Broad Institute Genome Sequencing Center for Infectious Disease"/>
            <person name="Wu L."/>
            <person name="Ma J."/>
        </authorList>
    </citation>
    <scope>NUCLEOTIDE SEQUENCE [LARGE SCALE GENOMIC DNA]</scope>
    <source>
        <strain evidence="3">JCM 14046</strain>
    </source>
</reference>
<proteinExistence type="predicted"/>
<evidence type="ECO:0000256" key="1">
    <source>
        <dbReference type="SAM" id="MobiDB-lite"/>
    </source>
</evidence>
<feature type="compositionally biased region" description="Gly residues" evidence="1">
    <location>
        <begin position="1"/>
        <end position="16"/>
    </location>
</feature>
<dbReference type="EMBL" id="BAAAMY010000001">
    <property type="protein sequence ID" value="GAA1903742.1"/>
    <property type="molecule type" value="Genomic_DNA"/>
</dbReference>
<feature type="region of interest" description="Disordered" evidence="1">
    <location>
        <begin position="1"/>
        <end position="74"/>
    </location>
</feature>
<accession>A0ABP5A7T0</accession>
<evidence type="ECO:0000313" key="3">
    <source>
        <dbReference type="Proteomes" id="UP001501612"/>
    </source>
</evidence>
<keyword evidence="3" id="KW-1185">Reference proteome</keyword>
<evidence type="ECO:0000313" key="2">
    <source>
        <dbReference type="EMBL" id="GAA1903742.1"/>
    </source>
</evidence>
<protein>
    <submittedName>
        <fullName evidence="2">Uncharacterized protein</fullName>
    </submittedName>
</protein>
<sequence>MPSHGGGTLPGAGRGSVDGSLDGPVVGSGDEDAAGDALGAGSAVGAPAPQAVVSRADATATAAQRWRARDTPRG</sequence>
<feature type="compositionally biased region" description="Low complexity" evidence="1">
    <location>
        <begin position="55"/>
        <end position="65"/>
    </location>
</feature>
<comment type="caution">
    <text evidence="2">The sequence shown here is derived from an EMBL/GenBank/DDBJ whole genome shotgun (WGS) entry which is preliminary data.</text>
</comment>
<feature type="compositionally biased region" description="Low complexity" evidence="1">
    <location>
        <begin position="35"/>
        <end position="46"/>
    </location>
</feature>
<dbReference type="Proteomes" id="UP001501612">
    <property type="component" value="Unassembled WGS sequence"/>
</dbReference>
<organism evidence="2 3">
    <name type="scientific">Nocardioides lentus</name>
    <dbReference type="NCBI Taxonomy" id="338077"/>
    <lineage>
        <taxon>Bacteria</taxon>
        <taxon>Bacillati</taxon>
        <taxon>Actinomycetota</taxon>
        <taxon>Actinomycetes</taxon>
        <taxon>Propionibacteriales</taxon>
        <taxon>Nocardioidaceae</taxon>
        <taxon>Nocardioides</taxon>
    </lineage>
</organism>
<gene>
    <name evidence="2" type="ORF">GCM10009737_00500</name>
</gene>